<protein>
    <recommendedName>
        <fullName evidence="3">CDP-Glycerol:Poly(Glycerophosphate) glycerophosphotransferase</fullName>
    </recommendedName>
</protein>
<dbReference type="Proteomes" id="UP000526734">
    <property type="component" value="Unassembled WGS sequence"/>
</dbReference>
<dbReference type="SUPFAM" id="SSF53756">
    <property type="entry name" value="UDP-Glycosyltransferase/glycogen phosphorylase"/>
    <property type="match status" value="1"/>
</dbReference>
<reference evidence="1 2" key="1">
    <citation type="submission" date="2020-08" db="EMBL/GenBank/DDBJ databases">
        <title>Amycolatopsis sp. nov. DR6-1 isolated from Dendrobium heterocarpum.</title>
        <authorList>
            <person name="Tedsree N."/>
            <person name="Kuncharoen N."/>
            <person name="Likhitwitayawuid K."/>
            <person name="Tanasupawat S."/>
        </authorList>
    </citation>
    <scope>NUCLEOTIDE SEQUENCE [LARGE SCALE GENOMIC DNA]</scope>
    <source>
        <strain evidence="1 2">DR6-1</strain>
    </source>
</reference>
<evidence type="ECO:0000313" key="1">
    <source>
        <dbReference type="EMBL" id="MBB1159584.1"/>
    </source>
</evidence>
<comment type="caution">
    <text evidence="1">The sequence shown here is derived from an EMBL/GenBank/DDBJ whole genome shotgun (WGS) entry which is preliminary data.</text>
</comment>
<dbReference type="InterPro" id="IPR043148">
    <property type="entry name" value="TagF_C"/>
</dbReference>
<evidence type="ECO:0008006" key="3">
    <source>
        <dbReference type="Google" id="ProtNLM"/>
    </source>
</evidence>
<dbReference type="Gene3D" id="3.40.50.12580">
    <property type="match status" value="1"/>
</dbReference>
<keyword evidence="2" id="KW-1185">Reference proteome</keyword>
<gene>
    <name evidence="1" type="ORF">H4281_41120</name>
</gene>
<accession>A0A7W3ZG05</accession>
<evidence type="ECO:0000313" key="2">
    <source>
        <dbReference type="Proteomes" id="UP000526734"/>
    </source>
</evidence>
<organism evidence="1 2">
    <name type="scientific">Amycolatopsis dendrobii</name>
    <dbReference type="NCBI Taxonomy" id="2760662"/>
    <lineage>
        <taxon>Bacteria</taxon>
        <taxon>Bacillati</taxon>
        <taxon>Actinomycetota</taxon>
        <taxon>Actinomycetes</taxon>
        <taxon>Pseudonocardiales</taxon>
        <taxon>Pseudonocardiaceae</taxon>
        <taxon>Amycolatopsis</taxon>
    </lineage>
</organism>
<dbReference type="EMBL" id="JACGZW010000020">
    <property type="protein sequence ID" value="MBB1159584.1"/>
    <property type="molecule type" value="Genomic_DNA"/>
</dbReference>
<dbReference type="AlphaFoldDB" id="A0A7W3ZG05"/>
<sequence length="413" mass="45295">MSGSAWTRAPGNAAAERWVTRAGCRTVLVVVPHMTAGTRLVEVLPLLRADHRVQVLFTVPALEDRWDGTEEYVRAWGGLLLPWHQVLRTRFDLAMAASYLEIDKIAAPVVVMPHGVSGPRFRRSPLPAERAAQPSLAHPRYRLVRDGRVVPATVLTAHEQDARWLRRECPEAADRVVVAGDLCFDQLRASLSLRDRYRAALDVRSGRKLVLVSSTWSRHSLFGSNPHLLDQLTAQLPARDYQVVAALHPLTWSIHGSWQIRAWLAKALDAGLRLLPPDDGWRAALVAADYVIGDHGSITQYAAALGTPVLLNPGSAEDVRAGSLAASVWRLAPKLRPDLLVDVQLRALAAGRPEDWVGDIAARITSLPGRAGALLRREMYRVLGIPEPPHEVQVSPVPLPRRVAVEGFVGGPP</sequence>
<name>A0A7W3ZG05_9PSEU</name>
<proteinExistence type="predicted"/>